<proteinExistence type="predicted"/>
<dbReference type="Proteomes" id="UP000579523">
    <property type="component" value="Unassembled WGS sequence"/>
</dbReference>
<accession>A0A7W7PX46</accession>
<evidence type="ECO:0000313" key="2">
    <source>
        <dbReference type="EMBL" id="MBB4902972.1"/>
    </source>
</evidence>
<dbReference type="EMBL" id="JACHJI010000021">
    <property type="protein sequence ID" value="MBB4902972.1"/>
    <property type="molecule type" value="Genomic_DNA"/>
</dbReference>
<sequence>MTSVPVHDRRATRRHYLMCRPDHLGDGRTPGPGTDRAKPVDPELALLQWEDLYYLYLELGHRVDLVAPVPGAPRMVLLAHGATVIDGKVLGTRFRDPARAAGAPTHLTWFRANCFPAVREADHPGEGEGDFAVTADWILAGHAPGPVPEGHREAQEFFGRPVISLELADPRFPRLDTALCVLGGDEIVYHPQAFTPAARAVLLRLFPHALTAGRDDAEALGLNAVCDGLNVVLPESAQRLAAQLRARGLRPHTLDVSELRKAGGGIKSCTQELRF</sequence>
<gene>
    <name evidence="2" type="ORF">FHS37_007069</name>
</gene>
<evidence type="ECO:0000313" key="3">
    <source>
        <dbReference type="Proteomes" id="UP000579523"/>
    </source>
</evidence>
<feature type="region of interest" description="Disordered" evidence="1">
    <location>
        <begin position="20"/>
        <end position="39"/>
    </location>
</feature>
<reference evidence="2 3" key="1">
    <citation type="submission" date="2020-08" db="EMBL/GenBank/DDBJ databases">
        <title>Genomic Encyclopedia of Type Strains, Phase III (KMG-III): the genomes of soil and plant-associated and newly described type strains.</title>
        <authorList>
            <person name="Whitman W."/>
        </authorList>
    </citation>
    <scope>NUCLEOTIDE SEQUENCE [LARGE SCALE GENOMIC DNA]</scope>
    <source>
        <strain evidence="2 3">CECT 3273</strain>
    </source>
</reference>
<dbReference type="RefSeq" id="WP_184828669.1">
    <property type="nucleotide sequence ID" value="NZ_BMTI01000031.1"/>
</dbReference>
<organism evidence="2 3">
    <name type="scientific">Streptomyces griseomycini</name>
    <dbReference type="NCBI Taxonomy" id="66895"/>
    <lineage>
        <taxon>Bacteria</taxon>
        <taxon>Bacillati</taxon>
        <taxon>Actinomycetota</taxon>
        <taxon>Actinomycetes</taxon>
        <taxon>Kitasatosporales</taxon>
        <taxon>Streptomycetaceae</taxon>
        <taxon>Streptomyces</taxon>
    </lineage>
</organism>
<protein>
    <submittedName>
        <fullName evidence="2">N-dimethylarginine dimethylaminohydrolase</fullName>
    </submittedName>
</protein>
<keyword evidence="3" id="KW-1185">Reference proteome</keyword>
<name>A0A7W7PX46_9ACTN</name>
<evidence type="ECO:0000256" key="1">
    <source>
        <dbReference type="SAM" id="MobiDB-lite"/>
    </source>
</evidence>
<dbReference type="Gene3D" id="3.75.10.10">
    <property type="entry name" value="L-arginine/glycine Amidinotransferase, Chain A"/>
    <property type="match status" value="1"/>
</dbReference>
<dbReference type="SUPFAM" id="SSF55909">
    <property type="entry name" value="Pentein"/>
    <property type="match status" value="1"/>
</dbReference>
<comment type="caution">
    <text evidence="2">The sequence shown here is derived from an EMBL/GenBank/DDBJ whole genome shotgun (WGS) entry which is preliminary data.</text>
</comment>
<dbReference type="AlphaFoldDB" id="A0A7W7PX46"/>